<feature type="region of interest" description="Disordered" evidence="36">
    <location>
        <begin position="44"/>
        <end position="64"/>
    </location>
</feature>
<dbReference type="GO" id="GO:0007165">
    <property type="term" value="P:signal transduction"/>
    <property type="evidence" value="ECO:0007669"/>
    <property type="project" value="TreeGrafter"/>
</dbReference>
<feature type="region of interest" description="Disordered" evidence="36">
    <location>
        <begin position="381"/>
        <end position="403"/>
    </location>
</feature>
<accession>A0A493T2C9</accession>
<keyword evidence="17" id="KW-0378">Hydrolase</keyword>
<dbReference type="Gene3D" id="1.20.144.10">
    <property type="entry name" value="Phosphatidic acid phosphatase type 2/haloperoxidase"/>
    <property type="match status" value="1"/>
</dbReference>
<evidence type="ECO:0000256" key="2">
    <source>
        <dbReference type="ARBA" id="ARBA00000974"/>
    </source>
</evidence>
<name>A0A493T2C9_ANAPP</name>
<dbReference type="EC" id="3.6.1.75" evidence="29"/>
<comment type="catalytic activity">
    <reaction evidence="23">
        <text>an N-acylsphing-4-enine 1-phosphate + H2O = an N-acylsphing-4-enine + phosphate</text>
        <dbReference type="Rhea" id="RHEA:33743"/>
        <dbReference type="ChEBI" id="CHEBI:15377"/>
        <dbReference type="ChEBI" id="CHEBI:43474"/>
        <dbReference type="ChEBI" id="CHEBI:52639"/>
        <dbReference type="ChEBI" id="CHEBI:57674"/>
    </reaction>
    <physiologicalReaction direction="left-to-right" evidence="23">
        <dbReference type="Rhea" id="RHEA:33744"/>
    </physiologicalReaction>
</comment>
<evidence type="ECO:0000256" key="5">
    <source>
        <dbReference type="ARBA" id="ARBA00001472"/>
    </source>
</evidence>
<reference evidence="39" key="3">
    <citation type="submission" date="2025-09" db="UniProtKB">
        <authorList>
            <consortium name="Ensembl"/>
        </authorList>
    </citation>
    <scope>IDENTIFICATION</scope>
</reference>
<evidence type="ECO:0000259" key="38">
    <source>
        <dbReference type="SMART" id="SM00014"/>
    </source>
</evidence>
<dbReference type="GeneTree" id="ENSGT00940000156730"/>
<comment type="catalytic activity">
    <reaction evidence="1">
        <text>1-(9Z-octadecenoyl)-sn-glycero-3-phosphate + H2O = 1-(9Z-octadecenoyl)-sn-glycerol + phosphate</text>
        <dbReference type="Rhea" id="RHEA:39835"/>
        <dbReference type="ChEBI" id="CHEBI:15377"/>
        <dbReference type="ChEBI" id="CHEBI:43474"/>
        <dbReference type="ChEBI" id="CHEBI:74544"/>
        <dbReference type="ChEBI" id="CHEBI:75757"/>
    </reaction>
    <physiologicalReaction direction="left-to-right" evidence="1">
        <dbReference type="Rhea" id="RHEA:39836"/>
    </physiologicalReaction>
</comment>
<dbReference type="Ensembl" id="ENSAPLT00000034041.1">
    <property type="protein sequence ID" value="ENSAPLP00000019986.1"/>
    <property type="gene ID" value="ENSAPLG00000010771.2"/>
</dbReference>
<dbReference type="CDD" id="cd03384">
    <property type="entry name" value="PAP2_wunen"/>
    <property type="match status" value="1"/>
</dbReference>
<feature type="compositionally biased region" description="Polar residues" evidence="36">
    <location>
        <begin position="388"/>
        <end position="403"/>
    </location>
</feature>
<evidence type="ECO:0000256" key="10">
    <source>
        <dbReference type="ARBA" id="ARBA00005074"/>
    </source>
</evidence>
<dbReference type="GO" id="GO:0052642">
    <property type="term" value="F:lysophosphatidic acid phosphatase activity"/>
    <property type="evidence" value="ECO:0007669"/>
    <property type="project" value="UniProtKB-EC"/>
</dbReference>
<comment type="subunit">
    <text evidence="30">Forms functional homodimers and homooligomers that are not required for substrate recognition and catalytic activity. Can also form heterooligomers with PLPP2 and PLPP3.</text>
</comment>
<dbReference type="GO" id="GO:0000810">
    <property type="term" value="F:diacylglycerol diphosphate phosphatase activity"/>
    <property type="evidence" value="ECO:0007669"/>
    <property type="project" value="UniProtKB-EC"/>
</dbReference>
<feature type="transmembrane region" description="Helical" evidence="37">
    <location>
        <begin position="285"/>
        <end position="305"/>
    </location>
</feature>
<dbReference type="GO" id="GO:0006644">
    <property type="term" value="P:phospholipid metabolic process"/>
    <property type="evidence" value="ECO:0007669"/>
    <property type="project" value="UniProtKB-UniPathway"/>
</dbReference>
<comment type="catalytic activity">
    <reaction evidence="32">
        <text>N-(octanoyl)-sphing-4-enine-1-phosphate + H2O = N-octanoylsphing-4-enine + phosphate</text>
        <dbReference type="Rhea" id="RHEA:62040"/>
        <dbReference type="ChEBI" id="CHEBI:15377"/>
        <dbReference type="ChEBI" id="CHEBI:43474"/>
        <dbReference type="ChEBI" id="CHEBI:45815"/>
        <dbReference type="ChEBI" id="CHEBI:85376"/>
    </reaction>
    <physiologicalReaction direction="left-to-right" evidence="32">
        <dbReference type="Rhea" id="RHEA:62041"/>
    </physiologicalReaction>
</comment>
<comment type="catalytic activity">
    <reaction evidence="35">
        <text>sphing-4-enine 1-phosphate + H2O = sphing-4-enine + phosphate</text>
        <dbReference type="Rhea" id="RHEA:27518"/>
        <dbReference type="ChEBI" id="CHEBI:15377"/>
        <dbReference type="ChEBI" id="CHEBI:43474"/>
        <dbReference type="ChEBI" id="CHEBI:57756"/>
        <dbReference type="ChEBI" id="CHEBI:60119"/>
    </reaction>
    <physiologicalReaction direction="left-to-right" evidence="35">
        <dbReference type="Rhea" id="RHEA:27519"/>
    </physiologicalReaction>
</comment>
<dbReference type="InterPro" id="IPR000326">
    <property type="entry name" value="PAP2/HPO"/>
</dbReference>
<evidence type="ECO:0000256" key="35">
    <source>
        <dbReference type="ARBA" id="ARBA00049314"/>
    </source>
</evidence>
<feature type="transmembrane region" description="Helical" evidence="37">
    <location>
        <begin position="317"/>
        <end position="336"/>
    </location>
</feature>
<evidence type="ECO:0000256" key="1">
    <source>
        <dbReference type="ARBA" id="ARBA00000235"/>
    </source>
</evidence>
<evidence type="ECO:0000256" key="19">
    <source>
        <dbReference type="ARBA" id="ARBA00023098"/>
    </source>
</evidence>
<evidence type="ECO:0000313" key="39">
    <source>
        <dbReference type="Ensembl" id="ENSAPLP00000019986.1"/>
    </source>
</evidence>
<comment type="catalytic activity">
    <reaction evidence="33">
        <text>a 1,2-diacyl-sn-glycerol 3-diphosphate + H2O = a 1,2-diacyl-sn-glycero-3-phosphate + phosphate + H(+)</text>
        <dbReference type="Rhea" id="RHEA:27449"/>
        <dbReference type="ChEBI" id="CHEBI:15377"/>
        <dbReference type="ChEBI" id="CHEBI:15378"/>
        <dbReference type="ChEBI" id="CHEBI:43474"/>
        <dbReference type="ChEBI" id="CHEBI:58608"/>
        <dbReference type="ChEBI" id="CHEBI:59996"/>
        <dbReference type="EC" id="3.6.1.75"/>
    </reaction>
    <physiologicalReaction direction="left-to-right" evidence="33">
        <dbReference type="Rhea" id="RHEA:27450"/>
    </physiologicalReaction>
</comment>
<evidence type="ECO:0000256" key="26">
    <source>
        <dbReference type="ARBA" id="ARBA00030630"/>
    </source>
</evidence>
<keyword evidence="40" id="KW-1185">Reference proteome</keyword>
<evidence type="ECO:0000256" key="25">
    <source>
        <dbReference type="ARBA" id="ARBA00030413"/>
    </source>
</evidence>
<comment type="catalytic activity">
    <reaction evidence="3">
        <text>1,2-di-(9Z-octadecenoyl)-sn-glycero-3-phosphate + H2O = 1,2-di-(9Z-octadecenoyl)-sn-glycerol + phosphate</text>
        <dbReference type="Rhea" id="RHEA:43244"/>
        <dbReference type="ChEBI" id="CHEBI:15377"/>
        <dbReference type="ChEBI" id="CHEBI:43474"/>
        <dbReference type="ChEBI" id="CHEBI:52333"/>
        <dbReference type="ChEBI" id="CHEBI:74546"/>
    </reaction>
    <physiologicalReaction direction="left-to-right" evidence="3">
        <dbReference type="Rhea" id="RHEA:43245"/>
    </physiologicalReaction>
</comment>
<keyword evidence="15" id="KW-1003">Cell membrane</keyword>
<evidence type="ECO:0000256" key="15">
    <source>
        <dbReference type="ARBA" id="ARBA00022475"/>
    </source>
</evidence>
<evidence type="ECO:0000256" key="29">
    <source>
        <dbReference type="ARBA" id="ARBA00038902"/>
    </source>
</evidence>
<reference evidence="39" key="2">
    <citation type="submission" date="2025-08" db="UniProtKB">
        <authorList>
            <consortium name="Ensembl"/>
        </authorList>
    </citation>
    <scope>IDENTIFICATION</scope>
</reference>
<evidence type="ECO:0000256" key="22">
    <source>
        <dbReference type="ARBA" id="ARBA00023681"/>
    </source>
</evidence>
<evidence type="ECO:0000256" key="12">
    <source>
        <dbReference type="ARBA" id="ARBA00012497"/>
    </source>
</evidence>
<evidence type="ECO:0000256" key="23">
    <source>
        <dbReference type="ARBA" id="ARBA00023977"/>
    </source>
</evidence>
<evidence type="ECO:0000256" key="21">
    <source>
        <dbReference type="ARBA" id="ARBA00023180"/>
    </source>
</evidence>
<evidence type="ECO:0000313" key="40">
    <source>
        <dbReference type="Proteomes" id="UP000016666"/>
    </source>
</evidence>
<comment type="subcellular location">
    <subcellularLocation>
        <location evidence="9">Apical cell membrane</location>
        <topology evidence="9">Multi-pass membrane protein</topology>
    </subcellularLocation>
    <subcellularLocation>
        <location evidence="8">Membrane raft</location>
        <topology evidence="8">Multi-pass membrane protein</topology>
    </subcellularLocation>
    <subcellularLocation>
        <location evidence="7">Membrane</location>
        <location evidence="7">Caveola</location>
        <topology evidence="7">Multi-pass membrane protein</topology>
    </subcellularLocation>
</comment>
<evidence type="ECO:0000256" key="16">
    <source>
        <dbReference type="ARBA" id="ARBA00022692"/>
    </source>
</evidence>
<dbReference type="EC" id="3.1.3.4" evidence="13"/>
<dbReference type="EC" id="3.1.3.106" evidence="12"/>
<comment type="catalytic activity">
    <reaction evidence="2">
        <text>(9Z)-octadecenoyl-sn-glycero-3-phosphate + H2O = (9Z-octadecenoyl)-glycerol + phosphate</text>
        <dbReference type="Rhea" id="RHEA:50884"/>
        <dbReference type="ChEBI" id="CHEBI:15377"/>
        <dbReference type="ChEBI" id="CHEBI:43474"/>
        <dbReference type="ChEBI" id="CHEBI:75937"/>
        <dbReference type="ChEBI" id="CHEBI:84973"/>
    </reaction>
    <physiologicalReaction direction="left-to-right" evidence="2">
        <dbReference type="Rhea" id="RHEA:50885"/>
    </physiologicalReaction>
</comment>
<keyword evidence="21" id="KW-0325">Glycoprotein</keyword>
<dbReference type="GO" id="GO:0008195">
    <property type="term" value="F:phosphatidate phosphatase activity"/>
    <property type="evidence" value="ECO:0007669"/>
    <property type="project" value="UniProtKB-EC"/>
</dbReference>
<evidence type="ECO:0000256" key="36">
    <source>
        <dbReference type="SAM" id="MobiDB-lite"/>
    </source>
</evidence>
<comment type="catalytic activity">
    <reaction evidence="31">
        <text>a monoacyl-sn-glycero-3-phosphate + H2O = a monoacylglycerol + phosphate</text>
        <dbReference type="Rhea" id="RHEA:46736"/>
        <dbReference type="ChEBI" id="CHEBI:15377"/>
        <dbReference type="ChEBI" id="CHEBI:17408"/>
        <dbReference type="ChEBI" id="CHEBI:43474"/>
        <dbReference type="ChEBI" id="CHEBI:77589"/>
    </reaction>
    <physiologicalReaction direction="left-to-right" evidence="31">
        <dbReference type="Rhea" id="RHEA:46737"/>
    </physiologicalReaction>
</comment>
<dbReference type="Pfam" id="PF01569">
    <property type="entry name" value="PAP2"/>
    <property type="match status" value="1"/>
</dbReference>
<evidence type="ECO:0000256" key="24">
    <source>
        <dbReference type="ARBA" id="ARBA00025707"/>
    </source>
</evidence>
<evidence type="ECO:0000256" key="37">
    <source>
        <dbReference type="SAM" id="Phobius"/>
    </source>
</evidence>
<gene>
    <name evidence="39" type="primary">PLPP1</name>
</gene>
<comment type="catalytic activity">
    <reaction evidence="6">
        <text>1,2-dihexadecanoyl-sn-glycero-3-phosphate + H2O = 1,2-dihexadecanoyl-sn-glycerol + phosphate</text>
        <dbReference type="Rhea" id="RHEA:43236"/>
        <dbReference type="ChEBI" id="CHEBI:15377"/>
        <dbReference type="ChEBI" id="CHEBI:43474"/>
        <dbReference type="ChEBI" id="CHEBI:72859"/>
        <dbReference type="ChEBI" id="CHEBI:82929"/>
    </reaction>
    <physiologicalReaction direction="left-to-right" evidence="6">
        <dbReference type="Rhea" id="RHEA:43237"/>
    </physiologicalReaction>
</comment>
<evidence type="ECO:0000256" key="9">
    <source>
        <dbReference type="ARBA" id="ARBA00004424"/>
    </source>
</evidence>
<evidence type="ECO:0000256" key="27">
    <source>
        <dbReference type="ARBA" id="ARBA00031161"/>
    </source>
</evidence>
<dbReference type="AlphaFoldDB" id="A0A493T2C9"/>
<evidence type="ECO:0000256" key="32">
    <source>
        <dbReference type="ARBA" id="ARBA00047355"/>
    </source>
</evidence>
<reference evidence="39 40" key="1">
    <citation type="submission" date="2017-10" db="EMBL/GenBank/DDBJ databases">
        <title>A new Pekin duck reference genome.</title>
        <authorList>
            <person name="Hou Z.-C."/>
            <person name="Zhou Z.-K."/>
            <person name="Zhu F."/>
            <person name="Hou S.-S."/>
        </authorList>
    </citation>
    <scope>NUCLEOTIDE SEQUENCE [LARGE SCALE GENOMIC DNA]</scope>
</reference>
<comment type="catalytic activity">
    <reaction evidence="22">
        <text>1-hexadecanoyl-2-(9Z-octadecenoyl)-sn-glycero-3-phosphate + H2O = 1-hexadecanoyl-2-(9Z-octadecenoyl)-sn-glycerol + phosphate</text>
        <dbReference type="Rhea" id="RHEA:41255"/>
        <dbReference type="ChEBI" id="CHEBI:15377"/>
        <dbReference type="ChEBI" id="CHEBI:43474"/>
        <dbReference type="ChEBI" id="CHEBI:64839"/>
        <dbReference type="ChEBI" id="CHEBI:75466"/>
    </reaction>
    <physiologicalReaction direction="left-to-right" evidence="22">
        <dbReference type="Rhea" id="RHEA:41256"/>
    </physiologicalReaction>
</comment>
<evidence type="ECO:0000256" key="4">
    <source>
        <dbReference type="ARBA" id="ARBA00001180"/>
    </source>
</evidence>
<evidence type="ECO:0000256" key="33">
    <source>
        <dbReference type="ARBA" id="ARBA00047873"/>
    </source>
</evidence>
<organism evidence="39 40">
    <name type="scientific">Anas platyrhynchos platyrhynchos</name>
    <name type="common">Northern mallard</name>
    <dbReference type="NCBI Taxonomy" id="8840"/>
    <lineage>
        <taxon>Eukaryota</taxon>
        <taxon>Metazoa</taxon>
        <taxon>Chordata</taxon>
        <taxon>Craniata</taxon>
        <taxon>Vertebrata</taxon>
        <taxon>Euteleostomi</taxon>
        <taxon>Archelosauria</taxon>
        <taxon>Archosauria</taxon>
        <taxon>Dinosauria</taxon>
        <taxon>Saurischia</taxon>
        <taxon>Theropoda</taxon>
        <taxon>Coelurosauria</taxon>
        <taxon>Aves</taxon>
        <taxon>Neognathae</taxon>
        <taxon>Galloanserae</taxon>
        <taxon>Anseriformes</taxon>
        <taxon>Anatidae</taxon>
        <taxon>Anatinae</taxon>
        <taxon>Anas</taxon>
    </lineage>
</organism>
<evidence type="ECO:0000256" key="7">
    <source>
        <dbReference type="ARBA" id="ARBA00004189"/>
    </source>
</evidence>
<keyword evidence="16 37" id="KW-0812">Transmembrane</keyword>
<feature type="domain" description="Phosphatidic acid phosphatase type 2/haloperoxidase" evidence="38">
    <location>
        <begin position="222"/>
        <end position="363"/>
    </location>
</feature>
<evidence type="ECO:0000256" key="14">
    <source>
        <dbReference type="ARBA" id="ARBA00021834"/>
    </source>
</evidence>
<comment type="catalytic activity">
    <reaction evidence="34">
        <text>N-(9Z-octadecenoyl)-ethanolamine phosphate + H2O = N-(9Z-octadecenoyl) ethanolamine + phosphate</text>
        <dbReference type="Rhea" id="RHEA:62160"/>
        <dbReference type="ChEBI" id="CHEBI:15377"/>
        <dbReference type="ChEBI" id="CHEBI:43474"/>
        <dbReference type="ChEBI" id="CHEBI:71466"/>
        <dbReference type="ChEBI" id="CHEBI:145465"/>
    </reaction>
    <physiologicalReaction direction="left-to-right" evidence="34">
        <dbReference type="Rhea" id="RHEA:62161"/>
    </physiologicalReaction>
</comment>
<keyword evidence="19" id="KW-0443">Lipid metabolism</keyword>
<dbReference type="InterPro" id="IPR036938">
    <property type="entry name" value="PAP2/HPO_sf"/>
</dbReference>
<dbReference type="PANTHER" id="PTHR10165:SF26">
    <property type="entry name" value="PHOSPHOLIPID PHOSPHATASE 1"/>
    <property type="match status" value="1"/>
</dbReference>
<comment type="catalytic activity">
    <reaction evidence="5">
        <text>a 1-acyl-sn-glycero-3-phosphate + H2O = a 1-acyl-sn-glycerol + phosphate</text>
        <dbReference type="Rhea" id="RHEA:33155"/>
        <dbReference type="ChEBI" id="CHEBI:15377"/>
        <dbReference type="ChEBI" id="CHEBI:43474"/>
        <dbReference type="ChEBI" id="CHEBI:57970"/>
        <dbReference type="ChEBI" id="CHEBI:64683"/>
        <dbReference type="EC" id="3.1.3.106"/>
    </reaction>
    <physiologicalReaction direction="left-to-right" evidence="5">
        <dbReference type="Rhea" id="RHEA:33156"/>
    </physiologicalReaction>
</comment>
<evidence type="ECO:0000256" key="18">
    <source>
        <dbReference type="ARBA" id="ARBA00022989"/>
    </source>
</evidence>
<dbReference type="STRING" id="8840.ENSAPLP00000019986"/>
<evidence type="ECO:0000256" key="34">
    <source>
        <dbReference type="ARBA" id="ARBA00048010"/>
    </source>
</evidence>
<proteinExistence type="inferred from homology"/>
<evidence type="ECO:0000256" key="20">
    <source>
        <dbReference type="ARBA" id="ARBA00023136"/>
    </source>
</evidence>
<comment type="pathway">
    <text evidence="24">Phospholipid metabolism.</text>
</comment>
<feature type="compositionally biased region" description="Low complexity" evidence="36">
    <location>
        <begin position="22"/>
        <end position="32"/>
    </location>
</feature>
<dbReference type="Proteomes" id="UP000016666">
    <property type="component" value="Chromosome Z"/>
</dbReference>
<keyword evidence="20 37" id="KW-0472">Membrane</keyword>
<dbReference type="UniPathway" id="UPA00085"/>
<comment type="similarity">
    <text evidence="11">Belongs to the PA-phosphatase related phosphoesterase family.</text>
</comment>
<feature type="transmembrane region" description="Helical" evidence="37">
    <location>
        <begin position="348"/>
        <end position="370"/>
    </location>
</feature>
<protein>
    <recommendedName>
        <fullName evidence="14">Phospholipid phosphatase 1</fullName>
        <ecNumber evidence="12">3.1.3.106</ecNumber>
        <ecNumber evidence="13">3.1.3.4</ecNumber>
        <ecNumber evidence="29">3.6.1.75</ecNumber>
    </recommendedName>
    <alternativeName>
        <fullName evidence="26">Lipid phosphate phosphohydrolase 1</fullName>
    </alternativeName>
    <alternativeName>
        <fullName evidence="28">PAP2-alpha</fullName>
    </alternativeName>
    <alternativeName>
        <fullName evidence="25">Phosphatidate phosphohydrolase type 2a</fullName>
    </alternativeName>
    <alternativeName>
        <fullName evidence="27">Phosphatidic acid phosphatase 2a</fullName>
    </alternativeName>
</protein>
<dbReference type="GO" id="GO:0016324">
    <property type="term" value="C:apical plasma membrane"/>
    <property type="evidence" value="ECO:0007669"/>
    <property type="project" value="UniProtKB-SubCell"/>
</dbReference>
<dbReference type="PANTHER" id="PTHR10165">
    <property type="entry name" value="LIPID PHOSPHATE PHOSPHATASE"/>
    <property type="match status" value="1"/>
</dbReference>
<dbReference type="SMART" id="SM00014">
    <property type="entry name" value="acidPPc"/>
    <property type="match status" value="1"/>
</dbReference>
<sequence>MPPTASPVRKHLLTGSPARGWRPSSPLPGSGDLPLPLPFSSLPFSLPGSRPRPRPRPVAALPMPAEAGGAMRRVAPRRRAGAGLLLPSLPPSLPLSLPVCLCLSVRPPARLPPSLKAGAAVSVAQCGRRLPAGGGRAPFARARLRRSRPSGPGCHRLRRSRCRGCRGAPPACLTGRGCPSWRWTWSAWCWIILGETLSVFYNNLHSNSFVRNNYIATIYKAIGTFIFGAAASQSLTDIAKYAIGRLRPHFLAVCQPDWTRINCSLGYIENFPCQGEKAKINEGRLSFYSGHSSFSMYCMLFLALYLQARMKGDWARLVRPTIQFGLIAASIYVGLSRVSDYKHHWSDVLTGLIQGALVAILIVVYVSDFFKVRGCTFQPKEDSHTTLHETPTNGNHFGSNHQP</sequence>
<dbReference type="GO" id="GO:0005901">
    <property type="term" value="C:caveola"/>
    <property type="evidence" value="ECO:0007669"/>
    <property type="project" value="UniProtKB-SubCell"/>
</dbReference>
<evidence type="ECO:0000256" key="30">
    <source>
        <dbReference type="ARBA" id="ARBA00047093"/>
    </source>
</evidence>
<evidence type="ECO:0000256" key="3">
    <source>
        <dbReference type="ARBA" id="ARBA00000980"/>
    </source>
</evidence>
<evidence type="ECO:0000256" key="31">
    <source>
        <dbReference type="ARBA" id="ARBA00047320"/>
    </source>
</evidence>
<comment type="pathway">
    <text evidence="10">Lipid metabolism; phospholipid metabolism.</text>
</comment>
<evidence type="ECO:0000256" key="6">
    <source>
        <dbReference type="ARBA" id="ARBA00001611"/>
    </source>
</evidence>
<dbReference type="GO" id="GO:0046839">
    <property type="term" value="P:phospholipid dephosphorylation"/>
    <property type="evidence" value="ECO:0007669"/>
    <property type="project" value="UniProtKB-ARBA"/>
</dbReference>
<evidence type="ECO:0000256" key="28">
    <source>
        <dbReference type="ARBA" id="ARBA00032601"/>
    </source>
</evidence>
<evidence type="ECO:0000256" key="17">
    <source>
        <dbReference type="ARBA" id="ARBA00022801"/>
    </source>
</evidence>
<dbReference type="SUPFAM" id="SSF48317">
    <property type="entry name" value="Acid phosphatase/Vanadium-dependent haloperoxidase"/>
    <property type="match status" value="1"/>
</dbReference>
<dbReference type="InterPro" id="IPR043216">
    <property type="entry name" value="PAP-like"/>
</dbReference>
<evidence type="ECO:0000256" key="8">
    <source>
        <dbReference type="ARBA" id="ARBA00004314"/>
    </source>
</evidence>
<comment type="catalytic activity">
    <reaction evidence="4">
        <text>a 1,2-diacyl-sn-glycero-3-phosphate + H2O = a 1,2-diacyl-sn-glycerol + phosphate</text>
        <dbReference type="Rhea" id="RHEA:27429"/>
        <dbReference type="ChEBI" id="CHEBI:15377"/>
        <dbReference type="ChEBI" id="CHEBI:17815"/>
        <dbReference type="ChEBI" id="CHEBI:43474"/>
        <dbReference type="ChEBI" id="CHEBI:58608"/>
        <dbReference type="EC" id="3.1.3.4"/>
    </reaction>
    <physiologicalReaction direction="left-to-right" evidence="4">
        <dbReference type="Rhea" id="RHEA:27430"/>
    </physiologicalReaction>
</comment>
<evidence type="ECO:0000256" key="11">
    <source>
        <dbReference type="ARBA" id="ARBA00008816"/>
    </source>
</evidence>
<evidence type="ECO:0000256" key="13">
    <source>
        <dbReference type="ARBA" id="ARBA00012638"/>
    </source>
</evidence>
<feature type="region of interest" description="Disordered" evidence="36">
    <location>
        <begin position="1"/>
        <end position="32"/>
    </location>
</feature>
<keyword evidence="18 37" id="KW-1133">Transmembrane helix</keyword>